<proteinExistence type="predicted"/>
<evidence type="ECO:0000313" key="2">
    <source>
        <dbReference type="Proteomes" id="UP000569005"/>
    </source>
</evidence>
<protein>
    <submittedName>
        <fullName evidence="1">Uncharacterized protein</fullName>
    </submittedName>
</protein>
<sequence>MKLVLVEVRRKMSGVGEGAEAVGFETEDEAGDESVLQAVVQAAIGTGEDVGWDR</sequence>
<gene>
    <name evidence="1" type="ORF">HDF13_000094</name>
</gene>
<comment type="caution">
    <text evidence="1">The sequence shown here is derived from an EMBL/GenBank/DDBJ whole genome shotgun (WGS) entry which is preliminary data.</text>
</comment>
<evidence type="ECO:0000313" key="1">
    <source>
        <dbReference type="EMBL" id="MBB5337761.1"/>
    </source>
</evidence>
<name>A0ACC5NTI2_9BACT</name>
<accession>A0ACC5NTI2</accession>
<reference evidence="1" key="1">
    <citation type="submission" date="2020-08" db="EMBL/GenBank/DDBJ databases">
        <title>Genomic Encyclopedia of Type Strains, Phase IV (KMG-V): Genome sequencing to study the core and pangenomes of soil and plant-associated prokaryotes.</title>
        <authorList>
            <person name="Whitman W."/>
        </authorList>
    </citation>
    <scope>NUCLEOTIDE SEQUENCE</scope>
    <source>
        <strain evidence="1">M8UP15</strain>
    </source>
</reference>
<keyword evidence="2" id="KW-1185">Reference proteome</keyword>
<organism evidence="1 2">
    <name type="scientific">Tunturiibacter gelidiferens</name>
    <dbReference type="NCBI Taxonomy" id="3069689"/>
    <lineage>
        <taxon>Bacteria</taxon>
        <taxon>Pseudomonadati</taxon>
        <taxon>Acidobacteriota</taxon>
        <taxon>Terriglobia</taxon>
        <taxon>Terriglobales</taxon>
        <taxon>Acidobacteriaceae</taxon>
        <taxon>Tunturiibacter</taxon>
    </lineage>
</organism>
<dbReference type="EMBL" id="JACHEA010000001">
    <property type="protein sequence ID" value="MBB5337761.1"/>
    <property type="molecule type" value="Genomic_DNA"/>
</dbReference>
<dbReference type="Proteomes" id="UP000569005">
    <property type="component" value="Unassembled WGS sequence"/>
</dbReference>